<feature type="non-terminal residue" evidence="4">
    <location>
        <position position="127"/>
    </location>
</feature>
<dbReference type="Pfam" id="PF00072">
    <property type="entry name" value="Response_reg"/>
    <property type="match status" value="1"/>
</dbReference>
<gene>
    <name evidence="4" type="ORF">CUN49_12045</name>
</gene>
<dbReference type="Proteomes" id="UP000229681">
    <property type="component" value="Unassembled WGS sequence"/>
</dbReference>
<evidence type="ECO:0000313" key="4">
    <source>
        <dbReference type="EMBL" id="PJF35140.1"/>
    </source>
</evidence>
<dbReference type="GO" id="GO:0000160">
    <property type="term" value="P:phosphorelay signal transduction system"/>
    <property type="evidence" value="ECO:0007669"/>
    <property type="project" value="InterPro"/>
</dbReference>
<sequence>MKRILVVDDEIDTLNLIKMMLELIGYTAIVTPDPAHALTLAETEKPDCVLLDIMMPKLDGFTVCKMLRLQPATRNLPIVFVSAYQGSNLEARRIEAGADLLVPKPASMDALVKTIDRAIAIRSQAQS</sequence>
<evidence type="ECO:0000256" key="2">
    <source>
        <dbReference type="PROSITE-ProRule" id="PRU00169"/>
    </source>
</evidence>
<feature type="domain" description="Response regulatory" evidence="3">
    <location>
        <begin position="3"/>
        <end position="119"/>
    </location>
</feature>
<feature type="modified residue" description="4-aspartylphosphate" evidence="2">
    <location>
        <position position="52"/>
    </location>
</feature>
<proteinExistence type="predicted"/>
<evidence type="ECO:0000313" key="5">
    <source>
        <dbReference type="Proteomes" id="UP000229681"/>
    </source>
</evidence>
<evidence type="ECO:0000256" key="1">
    <source>
        <dbReference type="ARBA" id="ARBA00022553"/>
    </source>
</evidence>
<dbReference type="InterPro" id="IPR050595">
    <property type="entry name" value="Bact_response_regulator"/>
</dbReference>
<protein>
    <recommendedName>
        <fullName evidence="3">Response regulatory domain-containing protein</fullName>
    </recommendedName>
</protein>
<reference evidence="4 5" key="1">
    <citation type="submission" date="2017-11" db="EMBL/GenBank/DDBJ databases">
        <title>Evolution of Phototrophy in the Chloroflexi Phylum Driven by Horizontal Gene Transfer.</title>
        <authorList>
            <person name="Ward L.M."/>
            <person name="Hemp J."/>
            <person name="Shih P.M."/>
            <person name="Mcglynn S.E."/>
            <person name="Fischer W."/>
        </authorList>
    </citation>
    <scope>NUCLEOTIDE SEQUENCE [LARGE SCALE GENOMIC DNA]</scope>
    <source>
        <strain evidence="4">JP3_13</strain>
    </source>
</reference>
<dbReference type="PROSITE" id="PS50110">
    <property type="entry name" value="RESPONSE_REGULATORY"/>
    <property type="match status" value="1"/>
</dbReference>
<dbReference type="EMBL" id="PGTM01000200">
    <property type="protein sequence ID" value="PJF35140.1"/>
    <property type="molecule type" value="Genomic_DNA"/>
</dbReference>
<dbReference type="PANTHER" id="PTHR44591:SF3">
    <property type="entry name" value="RESPONSE REGULATORY DOMAIN-CONTAINING PROTEIN"/>
    <property type="match status" value="1"/>
</dbReference>
<dbReference type="AlphaFoldDB" id="A0A2M8PC84"/>
<keyword evidence="1 2" id="KW-0597">Phosphoprotein</keyword>
<accession>A0A2M8PC84</accession>
<comment type="caution">
    <text evidence="4">The sequence shown here is derived from an EMBL/GenBank/DDBJ whole genome shotgun (WGS) entry which is preliminary data.</text>
</comment>
<dbReference type="SUPFAM" id="SSF52172">
    <property type="entry name" value="CheY-like"/>
    <property type="match status" value="1"/>
</dbReference>
<organism evidence="4 5">
    <name type="scientific">Candidatus Thermofonsia Clade 1 bacterium</name>
    <dbReference type="NCBI Taxonomy" id="2364210"/>
    <lineage>
        <taxon>Bacteria</taxon>
        <taxon>Bacillati</taxon>
        <taxon>Chloroflexota</taxon>
        <taxon>Candidatus Thermofontia</taxon>
        <taxon>Candidatus Thermofonsia Clade 1</taxon>
    </lineage>
</organism>
<dbReference type="Gene3D" id="3.40.50.2300">
    <property type="match status" value="1"/>
</dbReference>
<name>A0A2M8PC84_9CHLR</name>
<evidence type="ECO:0000259" key="3">
    <source>
        <dbReference type="PROSITE" id="PS50110"/>
    </source>
</evidence>
<dbReference type="InterPro" id="IPR001789">
    <property type="entry name" value="Sig_transdc_resp-reg_receiver"/>
</dbReference>
<dbReference type="PANTHER" id="PTHR44591">
    <property type="entry name" value="STRESS RESPONSE REGULATOR PROTEIN 1"/>
    <property type="match status" value="1"/>
</dbReference>
<dbReference type="InterPro" id="IPR011006">
    <property type="entry name" value="CheY-like_superfamily"/>
</dbReference>
<dbReference type="SMART" id="SM00448">
    <property type="entry name" value="REC"/>
    <property type="match status" value="1"/>
</dbReference>